<name>A0A975IXS7_9BACT</name>
<evidence type="ECO:0000313" key="2">
    <source>
        <dbReference type="EMBL" id="QUE49651.1"/>
    </source>
</evidence>
<reference evidence="2" key="1">
    <citation type="submission" date="2021-04" db="EMBL/GenBank/DDBJ databases">
        <title>Luteolibacter sp. 32A isolated from the skin of an Anderson's salamander (Ambystoma andersonii).</title>
        <authorList>
            <person name="Spergser J."/>
            <person name="Busse H.-J."/>
        </authorList>
    </citation>
    <scope>NUCLEOTIDE SEQUENCE</scope>
    <source>
        <strain evidence="2">32A</strain>
    </source>
</reference>
<sequence length="179" mass="19048">MKSSIPAFAAILLATLAIPMPLCHGEDLSPDEKIAANLGKTEALGKLTLDQKATDVEKLLGAPDSKSKAVHEEGGSGDWVETWKYAKQGIELRMGAQGKKEVKRILLITASPACKLATARGIKIGSTKEEVEKAYKDVKAKDASFAEKDTFVVGSISPGLVFTFKDSKVNGILFGELGD</sequence>
<feature type="chain" id="PRO_5037663019" evidence="1">
    <location>
        <begin position="26"/>
        <end position="179"/>
    </location>
</feature>
<proteinExistence type="predicted"/>
<dbReference type="AlphaFoldDB" id="A0A975IXS7"/>
<dbReference type="RefSeq" id="WP_211629740.1">
    <property type="nucleotide sequence ID" value="NZ_CP073100.1"/>
</dbReference>
<keyword evidence="3" id="KW-1185">Reference proteome</keyword>
<dbReference type="Proteomes" id="UP000676169">
    <property type="component" value="Chromosome"/>
</dbReference>
<feature type="signal peptide" evidence="1">
    <location>
        <begin position="1"/>
        <end position="25"/>
    </location>
</feature>
<accession>A0A975IXS7</accession>
<keyword evidence="1" id="KW-0732">Signal</keyword>
<dbReference type="EMBL" id="CP073100">
    <property type="protein sequence ID" value="QUE49651.1"/>
    <property type="molecule type" value="Genomic_DNA"/>
</dbReference>
<dbReference type="KEGG" id="lamb:KBB96_12285"/>
<gene>
    <name evidence="2" type="ORF">KBB96_12285</name>
</gene>
<protein>
    <submittedName>
        <fullName evidence="2">Uncharacterized protein</fullName>
    </submittedName>
</protein>
<evidence type="ECO:0000256" key="1">
    <source>
        <dbReference type="SAM" id="SignalP"/>
    </source>
</evidence>
<organism evidence="2 3">
    <name type="scientific">Luteolibacter ambystomatis</name>
    <dbReference type="NCBI Taxonomy" id="2824561"/>
    <lineage>
        <taxon>Bacteria</taxon>
        <taxon>Pseudomonadati</taxon>
        <taxon>Verrucomicrobiota</taxon>
        <taxon>Verrucomicrobiia</taxon>
        <taxon>Verrucomicrobiales</taxon>
        <taxon>Verrucomicrobiaceae</taxon>
        <taxon>Luteolibacter</taxon>
    </lineage>
</organism>
<evidence type="ECO:0000313" key="3">
    <source>
        <dbReference type="Proteomes" id="UP000676169"/>
    </source>
</evidence>